<sequence>MRSITDFQDSGTFKWDIEASVSPYLSTDQDSLAEGSTLDQQAEVFIGHREKASEWSAERSATYKRVSLSVLNSSNQLFPDYQPHNTNVFSTIDTFESDDGESHLTKATADYFVLGWHADDDDDLLYLKEPEATRRERLDALSFALHGADAADPADEVKEWLESNQSERVLCHGAMYGVRWDYNHKPASVPADTVTSDFQANEPVAIGTTSLDALLAYVRPHQMQDAEDLLACLGPLLRAQSDSIEDRQAAQDEVQNYNFARFAGGSRYVLEIDEQNPAAPPPPQAAALLADLNASQALFDATGRQRQQLGWDLFSLWWKYSTAREAERDRQNDTYVIEVDELRGKILALNDVLQSQGQAIDRQKADILGRFQVALKEATSPAFCQQQDPTIFLGGVKSGWPLDYLDALKVRLGIHIQRDGLPELPPGDDYGFRCLPDTLQDTAELLAREFLLYRKDASKTQHDADHPPPLYHEHGRDRWNDQQPWFPLFLEWEAEYTHVDFTEWEMEERATGTGACKFRYAIQRKPLWDPHIEDRRTITGRILLLPQPVFSLQAQLERLYSSTPEEILNRYSTKDEREQLLEDVIKLPFVSAPLDGFTNHLLTLSDGSHLKPNIRHAGKQPQPLEDAYKHSVTIGIGEEEVRMMGLETDLTPYGSLVRLAHTDAAEGEKYPAFKPVTHGQFKLKKLNVIDKFGQAACVIDPRRTVEGPPPLYPCLGEYYEPQVYCGDDGGTKYPNVVDEPQSASCQFVQVPPSINQPSRLHFNFVTLDSYKNNTFWRPVTEWENPIWGWVMVNYVNYGIQFFLPDGTFYREVRVAAPNNPKGGAQAMDEWLPFDPPEMETPCQLDKLIDQFTDDGNSDEGRKYLLAFMNLVMSATVRAKSVPGAYSQCVNSLVGRPLALANAGLSLELGSDAKRGQSTFEDQESRPIPWTLLPESKDTGHSSRQYQFPVKLGDKDRSYDGLVGYFRALDDPEADNALDPATLYTPYPREDEDAEKFPTEQIQLIGDKNFPRLRAFWLDPAEYSGSDGAAKYMYDRHKHQTAHGFVVDPFSPVNAYSSILPIEPLSLPPWTWESALKSLTAFFHIGPLVVADDVPEFDPNKGLQYDYKLTDEEQTVSGHNIKLPSVAAAEWSWLQPYPNPQKVSDGAVPSATVDDDEDKTPKAYMALDIGSIDPVPTWEKGPLTAVEGFLQMKRSITVSETAT</sequence>
<dbReference type="AlphaFoldDB" id="A0A5N6YTI7"/>
<dbReference type="Proteomes" id="UP000325558">
    <property type="component" value="Unassembled WGS sequence"/>
</dbReference>
<evidence type="ECO:0000256" key="1">
    <source>
        <dbReference type="SAM" id="MobiDB-lite"/>
    </source>
</evidence>
<gene>
    <name evidence="2" type="ORF">BDV24DRAFT_121236</name>
</gene>
<dbReference type="OrthoDB" id="2992173at2759"/>
<organism evidence="2">
    <name type="scientific">Aspergillus arachidicola</name>
    <dbReference type="NCBI Taxonomy" id="656916"/>
    <lineage>
        <taxon>Eukaryota</taxon>
        <taxon>Fungi</taxon>
        <taxon>Dikarya</taxon>
        <taxon>Ascomycota</taxon>
        <taxon>Pezizomycotina</taxon>
        <taxon>Eurotiomycetes</taxon>
        <taxon>Eurotiomycetidae</taxon>
        <taxon>Eurotiales</taxon>
        <taxon>Aspergillaceae</taxon>
        <taxon>Aspergillus</taxon>
        <taxon>Aspergillus subgen. Circumdati</taxon>
    </lineage>
</organism>
<proteinExistence type="predicted"/>
<dbReference type="EMBL" id="ML737112">
    <property type="protein sequence ID" value="KAE8347699.1"/>
    <property type="molecule type" value="Genomic_DNA"/>
</dbReference>
<name>A0A5N6YTI7_9EURO</name>
<protein>
    <submittedName>
        <fullName evidence="2">Uncharacterized protein</fullName>
    </submittedName>
</protein>
<reference evidence="2" key="1">
    <citation type="submission" date="2019-04" db="EMBL/GenBank/DDBJ databases">
        <title>Friends and foes A comparative genomics study of 23 Aspergillus species from section Flavi.</title>
        <authorList>
            <consortium name="DOE Joint Genome Institute"/>
            <person name="Kjaerbolling I."/>
            <person name="Vesth T."/>
            <person name="Frisvad J.C."/>
            <person name="Nybo J.L."/>
            <person name="Theobald S."/>
            <person name="Kildgaard S."/>
            <person name="Isbrandt T."/>
            <person name="Kuo A."/>
            <person name="Sato A."/>
            <person name="Lyhne E.K."/>
            <person name="Kogle M.E."/>
            <person name="Wiebenga A."/>
            <person name="Kun R.S."/>
            <person name="Lubbers R.J."/>
            <person name="Makela M.R."/>
            <person name="Barry K."/>
            <person name="Chovatia M."/>
            <person name="Clum A."/>
            <person name="Daum C."/>
            <person name="Haridas S."/>
            <person name="He G."/>
            <person name="LaButti K."/>
            <person name="Lipzen A."/>
            <person name="Mondo S."/>
            <person name="Riley R."/>
            <person name="Salamov A."/>
            <person name="Simmons B.A."/>
            <person name="Magnuson J.K."/>
            <person name="Henrissat B."/>
            <person name="Mortensen U.H."/>
            <person name="Larsen T.O."/>
            <person name="Devries R.P."/>
            <person name="Grigoriev I.V."/>
            <person name="Machida M."/>
            <person name="Baker S.E."/>
            <person name="Andersen M.R."/>
        </authorList>
    </citation>
    <scope>NUCLEOTIDE SEQUENCE</scope>
    <source>
        <strain evidence="2">CBS 117612</strain>
    </source>
</reference>
<feature type="region of interest" description="Disordered" evidence="1">
    <location>
        <begin position="914"/>
        <end position="944"/>
    </location>
</feature>
<accession>A0A5N6YTI7</accession>
<evidence type="ECO:0000313" key="2">
    <source>
        <dbReference type="EMBL" id="KAE8347699.1"/>
    </source>
</evidence>